<evidence type="ECO:0000256" key="1">
    <source>
        <dbReference type="ARBA" id="ARBA00010529"/>
    </source>
</evidence>
<dbReference type="Proteomes" id="UP000199356">
    <property type="component" value="Unassembled WGS sequence"/>
</dbReference>
<gene>
    <name evidence="4" type="ORF">SAMN04488047_102333</name>
</gene>
<dbReference type="AlphaFoldDB" id="A0A1I5MML5"/>
<dbReference type="Pfam" id="PF00216">
    <property type="entry name" value="Bac_DNA_binding"/>
    <property type="match status" value="1"/>
</dbReference>
<comment type="similarity">
    <text evidence="1">Belongs to the bacterial histone-like protein family.</text>
</comment>
<dbReference type="Gene3D" id="4.10.520.10">
    <property type="entry name" value="IHF-like DNA-binding proteins"/>
    <property type="match status" value="1"/>
</dbReference>
<evidence type="ECO:0000313" key="5">
    <source>
        <dbReference type="Proteomes" id="UP000199356"/>
    </source>
</evidence>
<dbReference type="GO" id="GO:0030527">
    <property type="term" value="F:structural constituent of chromatin"/>
    <property type="evidence" value="ECO:0007669"/>
    <property type="project" value="InterPro"/>
</dbReference>
<proteinExistence type="inferred from homology"/>
<accession>A0A1I5MML5</accession>
<dbReference type="STRING" id="441119.SAMN04488047_102333"/>
<reference evidence="4 5" key="1">
    <citation type="submission" date="2016-10" db="EMBL/GenBank/DDBJ databases">
        <authorList>
            <person name="de Groot N.N."/>
        </authorList>
    </citation>
    <scope>NUCLEOTIDE SEQUENCE [LARGE SCALE GENOMIC DNA]</scope>
    <source>
        <strain evidence="4 5">DSM 19547</strain>
    </source>
</reference>
<dbReference type="SUPFAM" id="SSF47729">
    <property type="entry name" value="IHF-like DNA-binding proteins"/>
    <property type="match status" value="1"/>
</dbReference>
<dbReference type="RefSeq" id="WP_245759170.1">
    <property type="nucleotide sequence ID" value="NZ_FOXA01000002.1"/>
</dbReference>
<name>A0A1I5MML5_9RHOB</name>
<dbReference type="GO" id="GO:0003677">
    <property type="term" value="F:DNA binding"/>
    <property type="evidence" value="ECO:0007669"/>
    <property type="project" value="UniProtKB-KW"/>
</dbReference>
<sequence length="111" mass="11993">MFTNSMNTKPAPEAGGRDAETGEVRKKDLLDRVAAQAGVKRQDAKPVVEATLAVLGQALSDGEELQLQPLGKVMVNREKTRENGQVIHVKVRRSTQSINATTPLAQSDRDG</sequence>
<dbReference type="InterPro" id="IPR000119">
    <property type="entry name" value="Hist_DNA-bd"/>
</dbReference>
<evidence type="ECO:0000313" key="4">
    <source>
        <dbReference type="EMBL" id="SFP10783.1"/>
    </source>
</evidence>
<keyword evidence="5" id="KW-1185">Reference proteome</keyword>
<dbReference type="InterPro" id="IPR010992">
    <property type="entry name" value="IHF-like_DNA-bd_dom_sf"/>
</dbReference>
<organism evidence="4 5">
    <name type="scientific">Tranquillimonas alkanivorans</name>
    <dbReference type="NCBI Taxonomy" id="441119"/>
    <lineage>
        <taxon>Bacteria</taxon>
        <taxon>Pseudomonadati</taxon>
        <taxon>Pseudomonadota</taxon>
        <taxon>Alphaproteobacteria</taxon>
        <taxon>Rhodobacterales</taxon>
        <taxon>Roseobacteraceae</taxon>
        <taxon>Tranquillimonas</taxon>
    </lineage>
</organism>
<feature type="region of interest" description="Disordered" evidence="3">
    <location>
        <begin position="1"/>
        <end position="25"/>
    </location>
</feature>
<dbReference type="EMBL" id="FOXA01000002">
    <property type="protein sequence ID" value="SFP10783.1"/>
    <property type="molecule type" value="Genomic_DNA"/>
</dbReference>
<feature type="compositionally biased region" description="Basic and acidic residues" evidence="3">
    <location>
        <begin position="15"/>
        <end position="25"/>
    </location>
</feature>
<protein>
    <submittedName>
        <fullName evidence="4">DNA-binding protein HU-beta</fullName>
    </submittedName>
</protein>
<evidence type="ECO:0000256" key="2">
    <source>
        <dbReference type="ARBA" id="ARBA00023125"/>
    </source>
</evidence>
<keyword evidence="2 4" id="KW-0238">DNA-binding</keyword>
<evidence type="ECO:0000256" key="3">
    <source>
        <dbReference type="SAM" id="MobiDB-lite"/>
    </source>
</evidence>